<name>A0ABZ0AXL2_9BURK</name>
<gene>
    <name evidence="1" type="ORF">RAN89_15995</name>
</gene>
<keyword evidence="2" id="KW-1185">Reference proteome</keyword>
<evidence type="ECO:0000313" key="2">
    <source>
        <dbReference type="Proteomes" id="UP001302257"/>
    </source>
</evidence>
<evidence type="ECO:0000313" key="1">
    <source>
        <dbReference type="EMBL" id="WNO04387.1"/>
    </source>
</evidence>
<reference evidence="1 2" key="1">
    <citation type="submission" date="2023-08" db="EMBL/GenBank/DDBJ databases">
        <title>Rhodoferax potami sp. nov. and Rhodoferax mekongensis sp. nov., isolated from the Mekong River in Thailand.</title>
        <authorList>
            <person name="Kitikhun S."/>
            <person name="Charoenyingcharoen P."/>
            <person name="Siriarchawattana P."/>
            <person name="Likhitrattanapisal S."/>
            <person name="Nilsakha T."/>
            <person name="Chanpet A."/>
            <person name="Rattanawaree P."/>
            <person name="Ingsriswang S."/>
        </authorList>
    </citation>
    <scope>NUCLEOTIDE SEQUENCE [LARGE SCALE GENOMIC DNA]</scope>
    <source>
        <strain evidence="1 2">TBRC 17307</strain>
    </source>
</reference>
<protein>
    <submittedName>
        <fullName evidence="1">Uncharacterized protein</fullName>
    </submittedName>
</protein>
<organism evidence="1 2">
    <name type="scientific">Rhodoferax mekongensis</name>
    <dbReference type="NCBI Taxonomy" id="3068341"/>
    <lineage>
        <taxon>Bacteria</taxon>
        <taxon>Pseudomonadati</taxon>
        <taxon>Pseudomonadota</taxon>
        <taxon>Betaproteobacteria</taxon>
        <taxon>Burkholderiales</taxon>
        <taxon>Comamonadaceae</taxon>
        <taxon>Rhodoferax</taxon>
    </lineage>
</organism>
<dbReference type="Proteomes" id="UP001302257">
    <property type="component" value="Chromosome"/>
</dbReference>
<accession>A0ABZ0AXL2</accession>
<sequence length="94" mass="9651">MSITPKFIHLPDGPVPGPLQLLPVNAEVLAVHTADGAHVGSLKKIGAVWKFKAMGYDAAGGMEPGGGPLTDQHNMQFTAPDAAEVSARLLAVGP</sequence>
<dbReference type="EMBL" id="CP132507">
    <property type="protein sequence ID" value="WNO04387.1"/>
    <property type="molecule type" value="Genomic_DNA"/>
</dbReference>
<dbReference type="RefSeq" id="WP_313867232.1">
    <property type="nucleotide sequence ID" value="NZ_CP132507.1"/>
</dbReference>
<proteinExistence type="predicted"/>